<keyword evidence="4" id="KW-1185">Reference proteome</keyword>
<feature type="transmembrane region" description="Helical" evidence="2">
    <location>
        <begin position="12"/>
        <end position="36"/>
    </location>
</feature>
<gene>
    <name evidence="3" type="ORF">EHS24_002630</name>
</gene>
<accession>A0A427XH05</accession>
<evidence type="ECO:0000256" key="2">
    <source>
        <dbReference type="SAM" id="Phobius"/>
    </source>
</evidence>
<dbReference type="GO" id="GO:0000139">
    <property type="term" value="C:Golgi membrane"/>
    <property type="evidence" value="ECO:0007669"/>
    <property type="project" value="TreeGrafter"/>
</dbReference>
<keyword evidence="2" id="KW-0472">Membrane</keyword>
<feature type="transmembrane region" description="Helical" evidence="2">
    <location>
        <begin position="42"/>
        <end position="74"/>
    </location>
</feature>
<dbReference type="EMBL" id="RSCE01000013">
    <property type="protein sequence ID" value="RSH78171.1"/>
    <property type="molecule type" value="Genomic_DNA"/>
</dbReference>
<feature type="transmembrane region" description="Helical" evidence="2">
    <location>
        <begin position="169"/>
        <end position="191"/>
    </location>
</feature>
<dbReference type="GO" id="GO:0006673">
    <property type="term" value="P:inositol phosphoceramide metabolic process"/>
    <property type="evidence" value="ECO:0007669"/>
    <property type="project" value="InterPro"/>
</dbReference>
<evidence type="ECO:0000313" key="4">
    <source>
        <dbReference type="Proteomes" id="UP000279236"/>
    </source>
</evidence>
<dbReference type="GO" id="GO:0070917">
    <property type="term" value="F:inositol phosphoceramide synthase regulator activity"/>
    <property type="evidence" value="ECO:0007669"/>
    <property type="project" value="InterPro"/>
</dbReference>
<dbReference type="RefSeq" id="XP_028473318.1">
    <property type="nucleotide sequence ID" value="XM_028618362.1"/>
</dbReference>
<reference evidence="3 4" key="1">
    <citation type="submission" date="2018-11" db="EMBL/GenBank/DDBJ databases">
        <title>Genome sequence of Apiotrichum porosum DSM 27194.</title>
        <authorList>
            <person name="Aliyu H."/>
            <person name="Gorte O."/>
            <person name="Ochsenreither K."/>
        </authorList>
    </citation>
    <scope>NUCLEOTIDE SEQUENCE [LARGE SCALE GENOMIC DNA]</scope>
    <source>
        <strain evidence="3 4">DSM 27194</strain>
    </source>
</reference>
<dbReference type="OrthoDB" id="3338076at2759"/>
<dbReference type="InterPro" id="IPR013862">
    <property type="entry name" value="Kei1"/>
</dbReference>
<name>A0A427XH05_9TREE</name>
<keyword evidence="2" id="KW-0812">Transmembrane</keyword>
<evidence type="ECO:0000256" key="1">
    <source>
        <dbReference type="SAM" id="MobiDB-lite"/>
    </source>
</evidence>
<dbReference type="STRING" id="105984.A0A427XH05"/>
<dbReference type="GO" id="GO:0070916">
    <property type="term" value="C:inositol phosphoceramide synthase complex"/>
    <property type="evidence" value="ECO:0007669"/>
    <property type="project" value="TreeGrafter"/>
</dbReference>
<dbReference type="PANTHER" id="PTHR28077:SF1">
    <property type="entry name" value="INOSITOL PHOSPHORYLCERAMIDE SYNTHASE REGULATORY SUBUNIT KEI1"/>
    <property type="match status" value="1"/>
</dbReference>
<dbReference type="Proteomes" id="UP000279236">
    <property type="component" value="Unassembled WGS sequence"/>
</dbReference>
<dbReference type="AlphaFoldDB" id="A0A427XH05"/>
<sequence>MRLNLRRVQPGALFGSFMGILDIKLGCEIVLLFGLINKVAGVYGLITVLVGGTFVQFLFYAYSVVTLFAFLWALGVIKSETAHKTLLVAHLYTADHVIQSVFHYLFYYHYWFVEAHDGKRILNSQAQKDIVELAASRGEITPLSGTEGQKVDEIQAQLAQQIWSDEKGYALGLIIFGFLLKVYFMTILYSYAAHLRSSTYHTLSYTTHANGSSTGGVRNTTVVSSADDDDRELANAEAEVARLTDEANGSASGNGSGHGKAKAREGRKSDDDDFNWE</sequence>
<evidence type="ECO:0000313" key="3">
    <source>
        <dbReference type="EMBL" id="RSH78171.1"/>
    </source>
</evidence>
<feature type="transmembrane region" description="Helical" evidence="2">
    <location>
        <begin position="86"/>
        <end position="106"/>
    </location>
</feature>
<dbReference type="Pfam" id="PF08552">
    <property type="entry name" value="Kei1"/>
    <property type="match status" value="1"/>
</dbReference>
<feature type="region of interest" description="Disordered" evidence="1">
    <location>
        <begin position="237"/>
        <end position="277"/>
    </location>
</feature>
<keyword evidence="2" id="KW-1133">Transmembrane helix</keyword>
<organism evidence="3 4">
    <name type="scientific">Apiotrichum porosum</name>
    <dbReference type="NCBI Taxonomy" id="105984"/>
    <lineage>
        <taxon>Eukaryota</taxon>
        <taxon>Fungi</taxon>
        <taxon>Dikarya</taxon>
        <taxon>Basidiomycota</taxon>
        <taxon>Agaricomycotina</taxon>
        <taxon>Tremellomycetes</taxon>
        <taxon>Trichosporonales</taxon>
        <taxon>Trichosporonaceae</taxon>
        <taxon>Apiotrichum</taxon>
    </lineage>
</organism>
<dbReference type="PANTHER" id="PTHR28077">
    <property type="entry name" value="INOSITOL PHOSPHORYLCERAMIDE SYNTHASE REGULATORY SUBUNIT KEI1"/>
    <property type="match status" value="1"/>
</dbReference>
<proteinExistence type="predicted"/>
<comment type="caution">
    <text evidence="3">The sequence shown here is derived from an EMBL/GenBank/DDBJ whole genome shotgun (WGS) entry which is preliminary data.</text>
</comment>
<protein>
    <submittedName>
        <fullName evidence="3">Uncharacterized protein</fullName>
    </submittedName>
</protein>
<dbReference type="GeneID" id="39587173"/>